<dbReference type="GO" id="GO:0071949">
    <property type="term" value="F:FAD binding"/>
    <property type="evidence" value="ECO:0007669"/>
    <property type="project" value="InterPro"/>
</dbReference>
<dbReference type="EMBL" id="JAUBYV010000004">
    <property type="protein sequence ID" value="KAK2627165.1"/>
    <property type="molecule type" value="Genomic_DNA"/>
</dbReference>
<reference evidence="7" key="1">
    <citation type="submission" date="2023-06" db="EMBL/GenBank/DDBJ databases">
        <title>Draft genome of Marssonina rosae.</title>
        <authorList>
            <person name="Cheng Q."/>
        </authorList>
    </citation>
    <scope>NUCLEOTIDE SEQUENCE</scope>
    <source>
        <strain evidence="7">R4</strain>
    </source>
</reference>
<dbReference type="Gene3D" id="3.30.465.10">
    <property type="match status" value="1"/>
</dbReference>
<sequence>MYIVTALRDWKLLFGLVAATLLHSAAAKDAARDPVTQAHVLQVMASSNNSVGAACCNLLQTWLGSVVSTPNSTVYQQSTLSYWSAEAQSVDPGCVVSPTTTSDVSRAVGSINTLRELGIECKFAVRSGGHTPWAGAATISNGVQIDMSAIKQVTVDYDKMTTSIGPGARWLDVYAKLDALNLTVSGGRASTVGVGGLVTGGGISFFSAQRGFVADDVHEFEVVLYDGSVVNASSACEPDLFFALKGGSNNFGIVTRIDLATFSHGKAWGGTIFYPISAQNLTLPAFVKFAGQEDYDVYGALILTFSFLAPAPTWVITSSVAYTKPIVDPPVFRDFMAIQPQMNTTRITNFTDLTNEIASFTIGTKSQLFYTSTWSNDLNTLAGIVSLNHQYAETVGGVAGLLWSFSLQPLPTATTTKSAKTGGNPLGLEESDENLVVGLVGATWDNEADHAAVLAAVSGFFAAADEFAGSRHHLSSFKYLNYAYKTQEPIKGYGSKNVAKLRRVSKKYDPTGMFQKLVPGGWKLH</sequence>
<feature type="signal peptide" evidence="5">
    <location>
        <begin position="1"/>
        <end position="27"/>
    </location>
</feature>
<dbReference type="Pfam" id="PF01565">
    <property type="entry name" value="FAD_binding_4"/>
    <property type="match status" value="1"/>
</dbReference>
<dbReference type="GO" id="GO:0016491">
    <property type="term" value="F:oxidoreductase activity"/>
    <property type="evidence" value="ECO:0007669"/>
    <property type="project" value="UniProtKB-KW"/>
</dbReference>
<dbReference type="InterPro" id="IPR050416">
    <property type="entry name" value="FAD-linked_Oxidoreductase"/>
</dbReference>
<keyword evidence="3" id="KW-0274">FAD</keyword>
<name>A0AAD9WDA1_9HELO</name>
<evidence type="ECO:0000313" key="7">
    <source>
        <dbReference type="EMBL" id="KAK2627165.1"/>
    </source>
</evidence>
<dbReference type="PANTHER" id="PTHR42973:SF22">
    <property type="entry name" value="FAD-BINDING PCMH-TYPE DOMAIN-CONTAINING PROTEIN-RELATED"/>
    <property type="match status" value="1"/>
</dbReference>
<dbReference type="InterPro" id="IPR036318">
    <property type="entry name" value="FAD-bd_PCMH-like_sf"/>
</dbReference>
<dbReference type="PROSITE" id="PS51387">
    <property type="entry name" value="FAD_PCMH"/>
    <property type="match status" value="1"/>
</dbReference>
<protein>
    <recommendedName>
        <fullName evidence="6">FAD-binding PCMH-type domain-containing protein</fullName>
    </recommendedName>
</protein>
<evidence type="ECO:0000256" key="4">
    <source>
        <dbReference type="ARBA" id="ARBA00023002"/>
    </source>
</evidence>
<dbReference type="InterPro" id="IPR016166">
    <property type="entry name" value="FAD-bd_PCMH"/>
</dbReference>
<dbReference type="InterPro" id="IPR016169">
    <property type="entry name" value="FAD-bd_PCMH_sub2"/>
</dbReference>
<evidence type="ECO:0000259" key="6">
    <source>
        <dbReference type="PROSITE" id="PS51387"/>
    </source>
</evidence>
<evidence type="ECO:0000313" key="8">
    <source>
        <dbReference type="Proteomes" id="UP001285354"/>
    </source>
</evidence>
<evidence type="ECO:0000256" key="5">
    <source>
        <dbReference type="SAM" id="SignalP"/>
    </source>
</evidence>
<organism evidence="7 8">
    <name type="scientific">Diplocarpon rosae</name>
    <dbReference type="NCBI Taxonomy" id="946125"/>
    <lineage>
        <taxon>Eukaryota</taxon>
        <taxon>Fungi</taxon>
        <taxon>Dikarya</taxon>
        <taxon>Ascomycota</taxon>
        <taxon>Pezizomycotina</taxon>
        <taxon>Leotiomycetes</taxon>
        <taxon>Helotiales</taxon>
        <taxon>Drepanopezizaceae</taxon>
        <taxon>Diplocarpon</taxon>
    </lineage>
</organism>
<evidence type="ECO:0000256" key="3">
    <source>
        <dbReference type="ARBA" id="ARBA00022827"/>
    </source>
</evidence>
<comment type="caution">
    <text evidence="7">The sequence shown here is derived from an EMBL/GenBank/DDBJ whole genome shotgun (WGS) entry which is preliminary data.</text>
</comment>
<keyword evidence="2" id="KW-0285">Flavoprotein</keyword>
<dbReference type="AlphaFoldDB" id="A0AAD9WDA1"/>
<feature type="domain" description="FAD-binding PCMH-type" evidence="6">
    <location>
        <begin position="88"/>
        <end position="264"/>
    </location>
</feature>
<keyword evidence="4" id="KW-0560">Oxidoreductase</keyword>
<evidence type="ECO:0000256" key="1">
    <source>
        <dbReference type="ARBA" id="ARBA00005466"/>
    </source>
</evidence>
<evidence type="ECO:0000256" key="2">
    <source>
        <dbReference type="ARBA" id="ARBA00022630"/>
    </source>
</evidence>
<keyword evidence="5" id="KW-0732">Signal</keyword>
<keyword evidence="8" id="KW-1185">Reference proteome</keyword>
<dbReference type="PANTHER" id="PTHR42973">
    <property type="entry name" value="BINDING OXIDOREDUCTASE, PUTATIVE (AFU_ORTHOLOGUE AFUA_1G17690)-RELATED"/>
    <property type="match status" value="1"/>
</dbReference>
<feature type="chain" id="PRO_5041992593" description="FAD-binding PCMH-type domain-containing protein" evidence="5">
    <location>
        <begin position="28"/>
        <end position="525"/>
    </location>
</feature>
<dbReference type="Proteomes" id="UP001285354">
    <property type="component" value="Unassembled WGS sequence"/>
</dbReference>
<dbReference type="SUPFAM" id="SSF56176">
    <property type="entry name" value="FAD-binding/transporter-associated domain-like"/>
    <property type="match status" value="1"/>
</dbReference>
<gene>
    <name evidence="7" type="ORF">QTJ16_003131</name>
</gene>
<dbReference type="InterPro" id="IPR006094">
    <property type="entry name" value="Oxid_FAD_bind_N"/>
</dbReference>
<accession>A0AAD9WDA1</accession>
<comment type="similarity">
    <text evidence="1">Belongs to the oxygen-dependent FAD-linked oxidoreductase family.</text>
</comment>
<proteinExistence type="inferred from homology"/>